<name>A9P1H7_PICSI</name>
<reference evidence="1" key="1">
    <citation type="journal article" date="2008" name="BMC Genomics">
        <title>A conifer genomics resource of 200,000 spruce (Picea spp.) ESTs and 6,464 high-quality, sequence-finished full-length cDNAs for Sitka spruce (Picea sitchensis).</title>
        <authorList>
            <person name="Ralph S.G."/>
            <person name="Chun H.J."/>
            <person name="Kolosova N."/>
            <person name="Cooper D."/>
            <person name="Oddy C."/>
            <person name="Ritland C.E."/>
            <person name="Kirkpatrick R."/>
            <person name="Moore R."/>
            <person name="Barber S."/>
            <person name="Holt R.A."/>
            <person name="Jones S.J."/>
            <person name="Marra M.A."/>
            <person name="Douglas C.J."/>
            <person name="Ritland K."/>
            <person name="Bohlmann J."/>
        </authorList>
    </citation>
    <scope>NUCLEOTIDE SEQUENCE</scope>
    <source>
        <tissue evidence="1">Green portion of the leader tissue</tissue>
    </source>
</reference>
<accession>A9P1H7</accession>
<protein>
    <recommendedName>
        <fullName evidence="2">Pseudouridine synthase RsuA/RluA-like domain-containing protein</fullName>
    </recommendedName>
</protein>
<evidence type="ECO:0000313" key="1">
    <source>
        <dbReference type="EMBL" id="ABK26738.1"/>
    </source>
</evidence>
<dbReference type="EMBL" id="EF087499">
    <property type="protein sequence ID" value="ABK26738.1"/>
    <property type="molecule type" value="mRNA"/>
</dbReference>
<evidence type="ECO:0008006" key="2">
    <source>
        <dbReference type="Google" id="ProtNLM"/>
    </source>
</evidence>
<sequence>MGVASLSSPWPWQCPQSYSTCSLLSTISKLGNTTTLATFSYVRPGQGQRQRQRPSPSFTITLYASQVLFGQHYHCHSSHEGKKKERETASFFSNPFSRPVYAGEHHRIFPAFCRNAISTASLPTTRYPEYNRLLPCPSQSQSSRIEHLVMEETGNVVDLICQALNFPHLYVADLIHFGAVYCALVCPTPPPTATAEQVKIFKKVTAPAALKKRASLKGKTVREAQKTFRITNASEYVEAGSYLRVHVHPKRFPRCYEVDWLSRVIAETESYVVLDKPVGTSVSMHCLSGKCF</sequence>
<organism evidence="1">
    <name type="scientific">Picea sitchensis</name>
    <name type="common">Sitka spruce</name>
    <name type="synonym">Pinus sitchensis</name>
    <dbReference type="NCBI Taxonomy" id="3332"/>
    <lineage>
        <taxon>Eukaryota</taxon>
        <taxon>Viridiplantae</taxon>
        <taxon>Streptophyta</taxon>
        <taxon>Embryophyta</taxon>
        <taxon>Tracheophyta</taxon>
        <taxon>Spermatophyta</taxon>
        <taxon>Pinopsida</taxon>
        <taxon>Pinidae</taxon>
        <taxon>Conifers I</taxon>
        <taxon>Pinales</taxon>
        <taxon>Pinaceae</taxon>
        <taxon>Picea</taxon>
    </lineage>
</organism>
<dbReference type="AlphaFoldDB" id="A9P1H7"/>
<proteinExistence type="evidence at transcript level"/>